<keyword evidence="4 6" id="KW-1133">Transmembrane helix</keyword>
<dbReference type="EMBL" id="CP113088">
    <property type="protein sequence ID" value="WAC02298.1"/>
    <property type="molecule type" value="Genomic_DNA"/>
</dbReference>
<dbReference type="InterPro" id="IPR000537">
    <property type="entry name" value="UbiA_prenyltransferase"/>
</dbReference>
<keyword evidence="2" id="KW-1003">Cell membrane</keyword>
<sequence>MSILKLIRWKNLIMIAVVQLLIKYALFPAFAIDTTLNALGFTFLIPATLFIAAGGYVINDIYDMETDAVNKPEKVIVGKHITEKTANYLYIIFTVIGVFCGFYLSHSVGKPEFFVTFVIISAALYVYASYLKQVAVAGNILVSLLVSVSLMIVGMFELLPAITPQNQSVQSTMFEVLADFAIFAFFINFIREIVKDIQDVDGDHKVGMQTLPIVFGKLRTAKIAFGLTCITILIIIYYIGTFLYMHTDAIIYFLVAVVGPLIYIAIKLFSAEKKQQFKHISLVLKLVMITGMLSMVLYYFIF</sequence>
<dbReference type="InterPro" id="IPR044878">
    <property type="entry name" value="UbiA_sf"/>
</dbReference>
<proteinExistence type="predicted"/>
<feature type="transmembrane region" description="Helical" evidence="6">
    <location>
        <begin position="88"/>
        <end position="105"/>
    </location>
</feature>
<dbReference type="NCBIfam" id="NF009512">
    <property type="entry name" value="PRK12872.1-1"/>
    <property type="match status" value="1"/>
</dbReference>
<dbReference type="CDD" id="cd13961">
    <property type="entry name" value="PT_UbiA_DGGGPS"/>
    <property type="match status" value="1"/>
</dbReference>
<evidence type="ECO:0000313" key="8">
    <source>
        <dbReference type="Proteomes" id="UP001164705"/>
    </source>
</evidence>
<dbReference type="RefSeq" id="WP_267676893.1">
    <property type="nucleotide sequence ID" value="NZ_CP113088.1"/>
</dbReference>
<dbReference type="Gene3D" id="1.10.357.140">
    <property type="entry name" value="UbiA prenyltransferase"/>
    <property type="match status" value="1"/>
</dbReference>
<dbReference type="InterPro" id="IPR050475">
    <property type="entry name" value="Prenyltransferase_related"/>
</dbReference>
<evidence type="ECO:0000256" key="5">
    <source>
        <dbReference type="ARBA" id="ARBA00023136"/>
    </source>
</evidence>
<feature type="transmembrane region" description="Helical" evidence="6">
    <location>
        <begin position="282"/>
        <end position="301"/>
    </location>
</feature>
<evidence type="ECO:0000256" key="1">
    <source>
        <dbReference type="ARBA" id="ARBA00004141"/>
    </source>
</evidence>
<dbReference type="Gene3D" id="1.20.120.1780">
    <property type="entry name" value="UbiA prenyltransferase"/>
    <property type="match status" value="1"/>
</dbReference>
<reference evidence="7" key="1">
    <citation type="submission" date="2022-11" db="EMBL/GenBank/DDBJ databases">
        <title>Lacinutrix neustonica HL-RS19T sp. nov., isolated from the surface microlayer sample of brackish Lake Shihwa.</title>
        <authorList>
            <person name="Choi J.Y."/>
            <person name="Hwang C.Y."/>
        </authorList>
    </citation>
    <scope>NUCLEOTIDE SEQUENCE</scope>
    <source>
        <strain evidence="7">HL-RS19</strain>
    </source>
</reference>
<dbReference type="GO" id="GO:0016765">
    <property type="term" value="F:transferase activity, transferring alkyl or aryl (other than methyl) groups"/>
    <property type="evidence" value="ECO:0007669"/>
    <property type="project" value="InterPro"/>
</dbReference>
<evidence type="ECO:0000256" key="2">
    <source>
        <dbReference type="ARBA" id="ARBA00022475"/>
    </source>
</evidence>
<accession>A0A9E8SDC9</accession>
<feature type="transmembrane region" description="Helical" evidence="6">
    <location>
        <begin position="111"/>
        <end position="128"/>
    </location>
</feature>
<feature type="transmembrane region" description="Helical" evidence="6">
    <location>
        <begin position="171"/>
        <end position="190"/>
    </location>
</feature>
<feature type="transmembrane region" description="Helical" evidence="6">
    <location>
        <begin position="140"/>
        <end position="159"/>
    </location>
</feature>
<feature type="transmembrane region" description="Helical" evidence="6">
    <location>
        <begin position="223"/>
        <end position="244"/>
    </location>
</feature>
<feature type="transmembrane region" description="Helical" evidence="6">
    <location>
        <begin position="12"/>
        <end position="32"/>
    </location>
</feature>
<keyword evidence="5 6" id="KW-0472">Membrane</keyword>
<feature type="transmembrane region" description="Helical" evidence="6">
    <location>
        <begin position="250"/>
        <end position="270"/>
    </location>
</feature>
<keyword evidence="3 6" id="KW-0812">Transmembrane</keyword>
<gene>
    <name evidence="7" type="ORF">N7U66_00575</name>
</gene>
<protein>
    <submittedName>
        <fullName evidence="7">Geranylgeranylglycerol-phosphate geranylgeranyltransferase</fullName>
    </submittedName>
</protein>
<keyword evidence="8" id="KW-1185">Reference proteome</keyword>
<evidence type="ECO:0000256" key="4">
    <source>
        <dbReference type="ARBA" id="ARBA00022989"/>
    </source>
</evidence>
<name>A0A9E8SDC9_9FLAO</name>
<dbReference type="Proteomes" id="UP001164705">
    <property type="component" value="Chromosome"/>
</dbReference>
<evidence type="ECO:0000256" key="3">
    <source>
        <dbReference type="ARBA" id="ARBA00022692"/>
    </source>
</evidence>
<organism evidence="7 8">
    <name type="scientific">Lacinutrix neustonica</name>
    <dbReference type="NCBI Taxonomy" id="2980107"/>
    <lineage>
        <taxon>Bacteria</taxon>
        <taxon>Pseudomonadati</taxon>
        <taxon>Bacteroidota</taxon>
        <taxon>Flavobacteriia</taxon>
        <taxon>Flavobacteriales</taxon>
        <taxon>Flavobacteriaceae</taxon>
        <taxon>Lacinutrix</taxon>
    </lineage>
</organism>
<dbReference type="PANTHER" id="PTHR42723">
    <property type="entry name" value="CHLOROPHYLL SYNTHASE"/>
    <property type="match status" value="1"/>
</dbReference>
<dbReference type="PANTHER" id="PTHR42723:SF1">
    <property type="entry name" value="CHLOROPHYLL SYNTHASE, CHLOROPLASTIC"/>
    <property type="match status" value="1"/>
</dbReference>
<comment type="subcellular location">
    <subcellularLocation>
        <location evidence="1">Membrane</location>
        <topology evidence="1">Multi-pass membrane protein</topology>
    </subcellularLocation>
</comment>
<dbReference type="GO" id="GO:0016020">
    <property type="term" value="C:membrane"/>
    <property type="evidence" value="ECO:0007669"/>
    <property type="project" value="UniProtKB-SubCell"/>
</dbReference>
<feature type="transmembrane region" description="Helical" evidence="6">
    <location>
        <begin position="38"/>
        <end position="58"/>
    </location>
</feature>
<dbReference type="AlphaFoldDB" id="A0A9E8SDC9"/>
<dbReference type="KEGG" id="lnu:N7U66_00575"/>
<evidence type="ECO:0000256" key="6">
    <source>
        <dbReference type="SAM" id="Phobius"/>
    </source>
</evidence>
<dbReference type="Pfam" id="PF01040">
    <property type="entry name" value="UbiA"/>
    <property type="match status" value="1"/>
</dbReference>
<evidence type="ECO:0000313" key="7">
    <source>
        <dbReference type="EMBL" id="WAC02298.1"/>
    </source>
</evidence>